<evidence type="ECO:0000256" key="1">
    <source>
        <dbReference type="ARBA" id="ARBA00000085"/>
    </source>
</evidence>
<dbReference type="PANTHER" id="PTHR45436:SF5">
    <property type="entry name" value="SENSOR HISTIDINE KINASE TRCS"/>
    <property type="match status" value="1"/>
</dbReference>
<keyword evidence="11" id="KW-1185">Reference proteome</keyword>
<dbReference type="PANTHER" id="PTHR45436">
    <property type="entry name" value="SENSOR HISTIDINE KINASE YKOH"/>
    <property type="match status" value="1"/>
</dbReference>
<dbReference type="Gene3D" id="1.10.287.130">
    <property type="match status" value="1"/>
</dbReference>
<organism evidence="10 11">
    <name type="scientific">Winogradskyella epiphytica</name>
    <dbReference type="NCBI Taxonomy" id="262005"/>
    <lineage>
        <taxon>Bacteria</taxon>
        <taxon>Pseudomonadati</taxon>
        <taxon>Bacteroidota</taxon>
        <taxon>Flavobacteriia</taxon>
        <taxon>Flavobacteriales</taxon>
        <taxon>Flavobacteriaceae</taxon>
        <taxon>Winogradskyella</taxon>
    </lineage>
</organism>
<dbReference type="GO" id="GO:0005886">
    <property type="term" value="C:plasma membrane"/>
    <property type="evidence" value="ECO:0007669"/>
    <property type="project" value="TreeGrafter"/>
</dbReference>
<dbReference type="PROSITE" id="PS50109">
    <property type="entry name" value="HIS_KIN"/>
    <property type="match status" value="1"/>
</dbReference>
<dbReference type="OrthoDB" id="1522504at2"/>
<evidence type="ECO:0000256" key="8">
    <source>
        <dbReference type="SAM" id="Phobius"/>
    </source>
</evidence>
<dbReference type="InterPro" id="IPR003594">
    <property type="entry name" value="HATPase_dom"/>
</dbReference>
<dbReference type="InterPro" id="IPR036890">
    <property type="entry name" value="HATPase_C_sf"/>
</dbReference>
<dbReference type="InterPro" id="IPR005467">
    <property type="entry name" value="His_kinase_dom"/>
</dbReference>
<dbReference type="CDD" id="cd00082">
    <property type="entry name" value="HisKA"/>
    <property type="match status" value="1"/>
</dbReference>
<dbReference type="SUPFAM" id="SSF47384">
    <property type="entry name" value="Homodimeric domain of signal transducing histidine kinase"/>
    <property type="match status" value="1"/>
</dbReference>
<dbReference type="Pfam" id="PF00512">
    <property type="entry name" value="HisKA"/>
    <property type="match status" value="1"/>
</dbReference>
<dbReference type="AlphaFoldDB" id="A0A2V4X9M1"/>
<evidence type="ECO:0000256" key="2">
    <source>
        <dbReference type="ARBA" id="ARBA00012438"/>
    </source>
</evidence>
<keyword evidence="3" id="KW-0597">Phosphoprotein</keyword>
<protein>
    <recommendedName>
        <fullName evidence="2">histidine kinase</fullName>
        <ecNumber evidence="2">2.7.13.3</ecNumber>
    </recommendedName>
</protein>
<reference evidence="10 11" key="1">
    <citation type="submission" date="2018-06" db="EMBL/GenBank/DDBJ databases">
        <title>Genomic Encyclopedia of Type Strains, Phase III (KMG-III): the genomes of soil and plant-associated and newly described type strains.</title>
        <authorList>
            <person name="Whitman W."/>
        </authorList>
    </citation>
    <scope>NUCLEOTIDE SEQUENCE [LARGE SCALE GENOMIC DNA]</scope>
    <source>
        <strain evidence="10 11">CECT 7945</strain>
    </source>
</reference>
<dbReference type="InterPro" id="IPR003661">
    <property type="entry name" value="HisK_dim/P_dom"/>
</dbReference>
<evidence type="ECO:0000256" key="6">
    <source>
        <dbReference type="ARBA" id="ARBA00022777"/>
    </source>
</evidence>
<name>A0A2V4X9M1_9FLAO</name>
<evidence type="ECO:0000256" key="7">
    <source>
        <dbReference type="ARBA" id="ARBA00022989"/>
    </source>
</evidence>
<gene>
    <name evidence="10" type="ORF">DFQ11_101180</name>
</gene>
<dbReference type="RefSeq" id="WP_110473755.1">
    <property type="nucleotide sequence ID" value="NZ_BMWQ01000001.1"/>
</dbReference>
<dbReference type="EC" id="2.7.13.3" evidence="2"/>
<dbReference type="Gene3D" id="3.30.565.10">
    <property type="entry name" value="Histidine kinase-like ATPase, C-terminal domain"/>
    <property type="match status" value="1"/>
</dbReference>
<dbReference type="GO" id="GO:0000155">
    <property type="term" value="F:phosphorelay sensor kinase activity"/>
    <property type="evidence" value="ECO:0007669"/>
    <property type="project" value="InterPro"/>
</dbReference>
<keyword evidence="4" id="KW-0808">Transferase</keyword>
<keyword evidence="5 8" id="KW-0812">Transmembrane</keyword>
<dbReference type="EMBL" id="QJTD01000001">
    <property type="protein sequence ID" value="PYE82755.1"/>
    <property type="molecule type" value="Genomic_DNA"/>
</dbReference>
<dbReference type="InterPro" id="IPR036097">
    <property type="entry name" value="HisK_dim/P_sf"/>
</dbReference>
<evidence type="ECO:0000256" key="4">
    <source>
        <dbReference type="ARBA" id="ARBA00022679"/>
    </source>
</evidence>
<comment type="caution">
    <text evidence="10">The sequence shown here is derived from an EMBL/GenBank/DDBJ whole genome shotgun (WGS) entry which is preliminary data.</text>
</comment>
<evidence type="ECO:0000259" key="9">
    <source>
        <dbReference type="PROSITE" id="PS50109"/>
    </source>
</evidence>
<feature type="transmembrane region" description="Helical" evidence="8">
    <location>
        <begin position="135"/>
        <end position="158"/>
    </location>
</feature>
<evidence type="ECO:0000313" key="10">
    <source>
        <dbReference type="EMBL" id="PYE82755.1"/>
    </source>
</evidence>
<keyword evidence="8" id="KW-0472">Membrane</keyword>
<comment type="catalytic activity">
    <reaction evidence="1">
        <text>ATP + protein L-histidine = ADP + protein N-phospho-L-histidine.</text>
        <dbReference type="EC" id="2.7.13.3"/>
    </reaction>
</comment>
<sequence>MKLLNHTSRHLSVLLLPLITLWAFAFYYAMLDEIYDSLDDGLENQKVLLLKRLKKEPSIVENSDFDKHVYTFDPINKEIYDNFKESYHDTLMYMYNEEDFEPVRVHESAIEHHNNYYKLKIITSMVEVDDLAQDLIKYLIGLYILLVVSLLLLNNFILKKIWKPFYHSIGQLKNFKIEKENKITTLPTHIDEFKLLNETISKLIKKSSDSYIEQKQFIENASHELQTPLAISINKLELFIENNPLDEEQTKSLASILDNLDRLTRLNKSLLLLSKIENKQFLDEESVDFLELTETIIHDFEDLLAHKGMGINFESNSAPKIKMNKDLAIILLTNFIKNAIVHGQPNSEIHISLDNNLWSITNIGLPEALNQNLLFTRFRKIGSNTKSTGLGLAINKAIANKYDLELSYNFNDLHTFLIHFD</sequence>
<evidence type="ECO:0000256" key="3">
    <source>
        <dbReference type="ARBA" id="ARBA00022553"/>
    </source>
</evidence>
<dbReference type="Pfam" id="PF02518">
    <property type="entry name" value="HATPase_c"/>
    <property type="match status" value="1"/>
</dbReference>
<keyword evidence="7 8" id="KW-1133">Transmembrane helix</keyword>
<feature type="domain" description="Histidine kinase" evidence="9">
    <location>
        <begin position="220"/>
        <end position="421"/>
    </location>
</feature>
<dbReference type="Proteomes" id="UP000248054">
    <property type="component" value="Unassembled WGS sequence"/>
</dbReference>
<accession>A0A2V4X9M1</accession>
<evidence type="ECO:0000256" key="5">
    <source>
        <dbReference type="ARBA" id="ARBA00022692"/>
    </source>
</evidence>
<dbReference type="InterPro" id="IPR050428">
    <property type="entry name" value="TCS_sensor_his_kinase"/>
</dbReference>
<dbReference type="SMART" id="SM00388">
    <property type="entry name" value="HisKA"/>
    <property type="match status" value="1"/>
</dbReference>
<evidence type="ECO:0000313" key="11">
    <source>
        <dbReference type="Proteomes" id="UP000248054"/>
    </source>
</evidence>
<proteinExistence type="predicted"/>
<keyword evidence="6 10" id="KW-0418">Kinase</keyword>
<feature type="transmembrane region" description="Helical" evidence="8">
    <location>
        <begin position="12"/>
        <end position="30"/>
    </location>
</feature>
<dbReference type="SUPFAM" id="SSF55874">
    <property type="entry name" value="ATPase domain of HSP90 chaperone/DNA topoisomerase II/histidine kinase"/>
    <property type="match status" value="1"/>
</dbReference>